<dbReference type="GO" id="GO:0016787">
    <property type="term" value="F:hydrolase activity"/>
    <property type="evidence" value="ECO:0007669"/>
    <property type="project" value="UniProtKB-KW"/>
</dbReference>
<accession>A0A4V2Q3N6</accession>
<keyword evidence="5" id="KW-0862">Zinc</keyword>
<evidence type="ECO:0000256" key="1">
    <source>
        <dbReference type="ARBA" id="ARBA00001947"/>
    </source>
</evidence>
<keyword evidence="8" id="KW-1185">Reference proteome</keyword>
<sequence>MSLPLENYRIFAIKYAHHHRLARENFIGGDLHDGPMPIDYFVWAIIGGDHTYIVDTGFDGAMADRRGRTITHPVGEGVRRVGIDTETVTDVIITHMHYDHAGNHLLFPGALFHVQEREMAFCTGRCMCHGELRHPFAVEDVKAMVDKLFAGRVRFHHGDAELAPGLTLHRVGGHSDGLQIVRVHTERGWVVLASDAAHFFANIEQQRPYPVVYHIGDMLEGYATVNRLAASAEHVIPGHDPLVLERYPAMDGDTAGWIVRVDLSPLEVE</sequence>
<dbReference type="PANTHER" id="PTHR42978">
    <property type="entry name" value="QUORUM-QUENCHING LACTONASE YTNP-RELATED-RELATED"/>
    <property type="match status" value="1"/>
</dbReference>
<evidence type="ECO:0000259" key="6">
    <source>
        <dbReference type="SMART" id="SM00849"/>
    </source>
</evidence>
<evidence type="ECO:0000256" key="5">
    <source>
        <dbReference type="ARBA" id="ARBA00022833"/>
    </source>
</evidence>
<dbReference type="AlphaFoldDB" id="A0A4V2Q3N6"/>
<evidence type="ECO:0000313" key="7">
    <source>
        <dbReference type="EMBL" id="TCL07428.1"/>
    </source>
</evidence>
<keyword evidence="3" id="KW-0479">Metal-binding</keyword>
<protein>
    <submittedName>
        <fullName evidence="7">Glyoxylase-like metal-dependent hydrolase (Beta-lactamase superfamily II)</fullName>
    </submittedName>
</protein>
<name>A0A4V2Q3N6_9GAMM</name>
<evidence type="ECO:0000256" key="2">
    <source>
        <dbReference type="ARBA" id="ARBA00007749"/>
    </source>
</evidence>
<dbReference type="Proteomes" id="UP000294555">
    <property type="component" value="Unassembled WGS sequence"/>
</dbReference>
<dbReference type="PANTHER" id="PTHR42978:SF7">
    <property type="entry name" value="METALLO-HYDROLASE RV2300C-RELATED"/>
    <property type="match status" value="1"/>
</dbReference>
<proteinExistence type="inferred from homology"/>
<dbReference type="RefSeq" id="WP_132927613.1">
    <property type="nucleotide sequence ID" value="NZ_SJOI01000001.1"/>
</dbReference>
<dbReference type="OrthoDB" id="5443440at2"/>
<dbReference type="CDD" id="cd07729">
    <property type="entry name" value="AHL_lactonase_MBL-fold"/>
    <property type="match status" value="1"/>
</dbReference>
<comment type="cofactor">
    <cofactor evidence="1">
        <name>Zn(2+)</name>
        <dbReference type="ChEBI" id="CHEBI:29105"/>
    </cofactor>
</comment>
<dbReference type="SMART" id="SM00849">
    <property type="entry name" value="Lactamase_B"/>
    <property type="match status" value="1"/>
</dbReference>
<dbReference type="GO" id="GO:0046872">
    <property type="term" value="F:metal ion binding"/>
    <property type="evidence" value="ECO:0007669"/>
    <property type="project" value="UniProtKB-KW"/>
</dbReference>
<dbReference type="Gene3D" id="3.60.15.10">
    <property type="entry name" value="Ribonuclease Z/Hydroxyacylglutathione hydrolase-like"/>
    <property type="match status" value="1"/>
</dbReference>
<dbReference type="InterPro" id="IPR001279">
    <property type="entry name" value="Metallo-B-lactamas"/>
</dbReference>
<comment type="caution">
    <text evidence="7">The sequence shown here is derived from an EMBL/GenBank/DDBJ whole genome shotgun (WGS) entry which is preliminary data.</text>
</comment>
<evidence type="ECO:0000256" key="3">
    <source>
        <dbReference type="ARBA" id="ARBA00022723"/>
    </source>
</evidence>
<dbReference type="InterPro" id="IPR051013">
    <property type="entry name" value="MBL_superfamily_lactonases"/>
</dbReference>
<keyword evidence="4 7" id="KW-0378">Hydrolase</keyword>
<dbReference type="EMBL" id="SJOI01000001">
    <property type="protein sequence ID" value="TCL07428.1"/>
    <property type="molecule type" value="Genomic_DNA"/>
</dbReference>
<dbReference type="Pfam" id="PF00753">
    <property type="entry name" value="Lactamase_B"/>
    <property type="match status" value="1"/>
</dbReference>
<comment type="similarity">
    <text evidence="2">Belongs to the metallo-beta-lactamase superfamily.</text>
</comment>
<feature type="domain" description="Metallo-beta-lactamase" evidence="6">
    <location>
        <begin position="39"/>
        <end position="239"/>
    </location>
</feature>
<dbReference type="InterPro" id="IPR036866">
    <property type="entry name" value="RibonucZ/Hydroxyglut_hydro"/>
</dbReference>
<evidence type="ECO:0000256" key="4">
    <source>
        <dbReference type="ARBA" id="ARBA00022801"/>
    </source>
</evidence>
<evidence type="ECO:0000313" key="8">
    <source>
        <dbReference type="Proteomes" id="UP000294555"/>
    </source>
</evidence>
<reference evidence="7 8" key="1">
    <citation type="submission" date="2019-02" db="EMBL/GenBank/DDBJ databases">
        <title>Investigation of anaerobic lignin degradation for improved lignocellulosic biofuels.</title>
        <authorList>
            <person name="Deangelis K."/>
        </authorList>
    </citation>
    <scope>NUCLEOTIDE SEQUENCE [LARGE SCALE GENOMIC DNA]</scope>
    <source>
        <strain evidence="7 8">159R</strain>
    </source>
</reference>
<dbReference type="SUPFAM" id="SSF56281">
    <property type="entry name" value="Metallo-hydrolase/oxidoreductase"/>
    <property type="match status" value="1"/>
</dbReference>
<organism evidence="7 8">
    <name type="scientific">Sodalis ligni</name>
    <dbReference type="NCBI Taxonomy" id="2697027"/>
    <lineage>
        <taxon>Bacteria</taxon>
        <taxon>Pseudomonadati</taxon>
        <taxon>Pseudomonadota</taxon>
        <taxon>Gammaproteobacteria</taxon>
        <taxon>Enterobacterales</taxon>
        <taxon>Bruguierivoracaceae</taxon>
        <taxon>Sodalis</taxon>
    </lineage>
</organism>
<gene>
    <name evidence="7" type="ORF">EZJ58_5754</name>
</gene>